<feature type="transmembrane region" description="Helical" evidence="1">
    <location>
        <begin position="35"/>
        <end position="52"/>
    </location>
</feature>
<dbReference type="AlphaFoldDB" id="A0A291E552"/>
<evidence type="ECO:0000313" key="2">
    <source>
        <dbReference type="EMBL" id="ATF95214.1"/>
    </source>
</evidence>
<keyword evidence="1" id="KW-1133">Transmembrane helix</keyword>
<evidence type="ECO:0000256" key="1">
    <source>
        <dbReference type="SAM" id="Phobius"/>
    </source>
</evidence>
<protein>
    <submittedName>
        <fullName evidence="2">Uncharacterized protein</fullName>
    </submittedName>
</protein>
<feature type="transmembrane region" description="Helical" evidence="1">
    <location>
        <begin position="6"/>
        <end position="23"/>
    </location>
</feature>
<keyword evidence="1" id="KW-0472">Membrane</keyword>
<accession>A0A291E552</accession>
<sequence>MTFTLTLYACLIAVLIIVDIFNNKGVNILDNIKESWAIFTPIITLSLGYMFGRVEVSHNAHKESINANK</sequence>
<proteinExistence type="predicted"/>
<reference evidence="2 3" key="1">
    <citation type="submission" date="2017-09" db="EMBL/GenBank/DDBJ databases">
        <title>FDA dAtabase for Regulatory Grade micrObial Sequences (FDA-ARGOS): Supporting development and validation of Infectious Disease Dx tests.</title>
        <authorList>
            <person name="Minogue T."/>
            <person name="Wolcott M."/>
            <person name="Wasieloski L."/>
            <person name="Aguilar W."/>
            <person name="Moore D."/>
            <person name="Tallon L."/>
            <person name="Sadzewicz L."/>
            <person name="Ott S."/>
            <person name="Zhao X."/>
            <person name="Nagaraj S."/>
            <person name="Vavikolanu K."/>
            <person name="Aluvathingal J."/>
            <person name="Nadendla S."/>
            <person name="Sichtig H."/>
        </authorList>
    </citation>
    <scope>NUCLEOTIDE SEQUENCE [LARGE SCALE GENOMIC DNA]</scope>
    <source>
        <strain evidence="2 3">FDAARGOS_392</strain>
    </source>
</reference>
<name>A0A291E552_9ENTR</name>
<gene>
    <name evidence="2" type="ORF">CO704_14340</name>
</gene>
<keyword evidence="1" id="KW-0812">Transmembrane</keyword>
<evidence type="ECO:0000313" key="3">
    <source>
        <dbReference type="Proteomes" id="UP000217979"/>
    </source>
</evidence>
<dbReference type="Proteomes" id="UP000217979">
    <property type="component" value="Chromosome"/>
</dbReference>
<dbReference type="EMBL" id="CP023525">
    <property type="protein sequence ID" value="ATF95214.1"/>
    <property type="molecule type" value="Genomic_DNA"/>
</dbReference>
<organism evidence="2 3">
    <name type="scientific">Cedecea neteri</name>
    <dbReference type="NCBI Taxonomy" id="158822"/>
    <lineage>
        <taxon>Bacteria</taxon>
        <taxon>Pseudomonadati</taxon>
        <taxon>Pseudomonadota</taxon>
        <taxon>Gammaproteobacteria</taxon>
        <taxon>Enterobacterales</taxon>
        <taxon>Enterobacteriaceae</taxon>
        <taxon>Cedecea</taxon>
    </lineage>
</organism>